<dbReference type="PANTHER" id="PTHR22912:SF151">
    <property type="entry name" value="DIHYDROLIPOYL DEHYDROGENASE, MITOCHONDRIAL"/>
    <property type="match status" value="1"/>
</dbReference>
<dbReference type="Gene3D" id="3.30.390.30">
    <property type="match status" value="1"/>
</dbReference>
<dbReference type="Proteomes" id="UP000325516">
    <property type="component" value="Chromosome"/>
</dbReference>
<dbReference type="RefSeq" id="WP_150923555.1">
    <property type="nucleotide sequence ID" value="NZ_CP044232.1"/>
</dbReference>
<evidence type="ECO:0000259" key="8">
    <source>
        <dbReference type="Pfam" id="PF07992"/>
    </source>
</evidence>
<evidence type="ECO:0000256" key="4">
    <source>
        <dbReference type="ARBA" id="ARBA00023027"/>
    </source>
</evidence>
<keyword evidence="3 5" id="KW-0274">FAD</keyword>
<reference evidence="10" key="1">
    <citation type="submission" date="2019-09" db="EMBL/GenBank/DDBJ databases">
        <title>Mumia zhuanghuii sp. nov. isolated from the intestinal contents of plateau pika (Ochotona curzoniae) in the Qinghai-Tibet plateau of China.</title>
        <authorList>
            <person name="Tian Z."/>
        </authorList>
    </citation>
    <scope>NUCLEOTIDE SEQUENCE [LARGE SCALE GENOMIC DNA]</scope>
    <source>
        <strain evidence="10">L-031</strain>
    </source>
</reference>
<feature type="binding site" evidence="5">
    <location>
        <begin position="197"/>
        <end position="204"/>
    </location>
    <ligand>
        <name>NAD(+)</name>
        <dbReference type="ChEBI" id="CHEBI:57540"/>
    </ligand>
</feature>
<evidence type="ECO:0000313" key="9">
    <source>
        <dbReference type="EMBL" id="QEW01911.1"/>
    </source>
</evidence>
<dbReference type="SUPFAM" id="SSF55424">
    <property type="entry name" value="FAD/NAD-linked reductases, dimerisation (C-terminal) domain"/>
    <property type="match status" value="1"/>
</dbReference>
<feature type="domain" description="FAD/NAD(P)-binding" evidence="8">
    <location>
        <begin position="21"/>
        <end position="350"/>
    </location>
</feature>
<dbReference type="InterPro" id="IPR050151">
    <property type="entry name" value="Class-I_Pyr_Nuc-Dis_Oxidored"/>
</dbReference>
<dbReference type="InterPro" id="IPR036188">
    <property type="entry name" value="FAD/NAD-bd_sf"/>
</dbReference>
<feature type="binding site" evidence="5">
    <location>
        <position position="129"/>
    </location>
    <ligand>
        <name>FAD</name>
        <dbReference type="ChEBI" id="CHEBI:57692"/>
    </ligand>
</feature>
<name>A0A5J6L0B6_9MICO</name>
<keyword evidence="2" id="KW-0285">Flavoprotein</keyword>
<evidence type="ECO:0000256" key="6">
    <source>
        <dbReference type="PIRSR" id="PIRSR000350-4"/>
    </source>
</evidence>
<accession>A0A5J6L0B6</accession>
<keyword evidence="4 5" id="KW-0520">NAD</keyword>
<feature type="binding site" evidence="5">
    <location>
        <position position="66"/>
    </location>
    <ligand>
        <name>FAD</name>
        <dbReference type="ChEBI" id="CHEBI:57692"/>
    </ligand>
</feature>
<sequence>MTEVIRPSLIASDVDRDAIVDVIVIGAGPVGENVADRVVQGGLTATIVERELVGGECSYWACMPTKALLRDAAALRAARALPAAGLAASGILDPAAVFARRDRFAEHWHDSGQVDWLRSAGITLVRGQGRISGPRTVTVTDTGDGTTTILRARHAVVIATGSSAYIPPIAGLADVRPWTNREAVATNMVPDRLAIIGGGVVGAEMATAFHALGSHVSLISQTRLLPRAELFASEHVTEALRSAGVALHLDAGVIEARRNDSGILEITLSDGSTVAADEVLVATGRTANTKDLGLDRIGLEPGRWLTVDHTLAVLDQNGDRIGDDTGADPGAAWLFAAGDVNHRAPLTHHGKYQARALGDAIVARANGAEPGLDPWGRHAVTADELALTQVIFTAPEVATVGFTAQEAAAAGRDTRVVDYDLGKVAGAALHADHYRGQARMVIDAARNTVIGFTAVGPDVAELLHAATIAIAGEVPLDRLWHAVPAYPTINEIWLRLLEADGRDHAVSAPDRTLVTVESATDAAVA</sequence>
<protein>
    <submittedName>
        <fullName evidence="9">NAD(P)/FAD-dependent oxidoreductase</fullName>
    </submittedName>
</protein>
<evidence type="ECO:0000259" key="7">
    <source>
        <dbReference type="Pfam" id="PF02852"/>
    </source>
</evidence>
<proteinExistence type="inferred from homology"/>
<dbReference type="PRINTS" id="PR00411">
    <property type="entry name" value="PNDRDTASEI"/>
</dbReference>
<evidence type="ECO:0000256" key="3">
    <source>
        <dbReference type="ARBA" id="ARBA00022827"/>
    </source>
</evidence>
<dbReference type="PRINTS" id="PR00368">
    <property type="entry name" value="FADPNR"/>
</dbReference>
<evidence type="ECO:0000256" key="1">
    <source>
        <dbReference type="ARBA" id="ARBA00007532"/>
    </source>
</evidence>
<feature type="binding site" evidence="5">
    <location>
        <position position="339"/>
    </location>
    <ligand>
        <name>FAD</name>
        <dbReference type="ChEBI" id="CHEBI:57692"/>
    </ligand>
</feature>
<feature type="binding site" evidence="5">
    <location>
        <begin position="160"/>
        <end position="162"/>
    </location>
    <ligand>
        <name>FAD</name>
        <dbReference type="ChEBI" id="CHEBI:57692"/>
    </ligand>
</feature>
<comment type="similarity">
    <text evidence="1">Belongs to the class-I pyridine nucleotide-disulfide oxidoreductase family.</text>
</comment>
<dbReference type="GO" id="GO:0004148">
    <property type="term" value="F:dihydrolipoyl dehydrogenase (NADH) activity"/>
    <property type="evidence" value="ECO:0007669"/>
    <property type="project" value="TreeGrafter"/>
</dbReference>
<feature type="binding site" evidence="5">
    <location>
        <position position="284"/>
    </location>
    <ligand>
        <name>NAD(+)</name>
        <dbReference type="ChEBI" id="CHEBI:57540"/>
    </ligand>
</feature>
<gene>
    <name evidence="9" type="ORF">F6J85_01540</name>
</gene>
<dbReference type="InterPro" id="IPR016156">
    <property type="entry name" value="FAD/NAD-linked_Rdtase_dimer_sf"/>
</dbReference>
<evidence type="ECO:0000256" key="5">
    <source>
        <dbReference type="PIRSR" id="PIRSR000350-3"/>
    </source>
</evidence>
<dbReference type="PIRSF" id="PIRSF000350">
    <property type="entry name" value="Mercury_reductase_MerA"/>
    <property type="match status" value="1"/>
</dbReference>
<feature type="domain" description="Pyridine nucleotide-disulphide oxidoreductase dimerisation" evidence="7">
    <location>
        <begin position="389"/>
        <end position="493"/>
    </location>
</feature>
<dbReference type="GO" id="GO:0006103">
    <property type="term" value="P:2-oxoglutarate metabolic process"/>
    <property type="evidence" value="ECO:0007669"/>
    <property type="project" value="TreeGrafter"/>
</dbReference>
<dbReference type="PANTHER" id="PTHR22912">
    <property type="entry name" value="DISULFIDE OXIDOREDUCTASE"/>
    <property type="match status" value="1"/>
</dbReference>
<evidence type="ECO:0000256" key="2">
    <source>
        <dbReference type="ARBA" id="ARBA00022630"/>
    </source>
</evidence>
<organism evidence="9 10">
    <name type="scientific">Microbacterium lushaniae</name>
    <dbReference type="NCBI Taxonomy" id="2614639"/>
    <lineage>
        <taxon>Bacteria</taxon>
        <taxon>Bacillati</taxon>
        <taxon>Actinomycetota</taxon>
        <taxon>Actinomycetes</taxon>
        <taxon>Micrococcales</taxon>
        <taxon>Microbacteriaceae</taxon>
        <taxon>Microbacterium</taxon>
    </lineage>
</organism>
<evidence type="ECO:0000313" key="10">
    <source>
        <dbReference type="Proteomes" id="UP000325516"/>
    </source>
</evidence>
<dbReference type="Pfam" id="PF02852">
    <property type="entry name" value="Pyr_redox_dim"/>
    <property type="match status" value="1"/>
</dbReference>
<dbReference type="KEGG" id="mlz:F6J85_01540"/>
<keyword evidence="5" id="KW-0547">Nucleotide-binding</keyword>
<comment type="cofactor">
    <cofactor evidence="5">
        <name>FAD</name>
        <dbReference type="ChEBI" id="CHEBI:57692"/>
    </cofactor>
    <text evidence="5">Binds 1 FAD per subunit.</text>
</comment>
<dbReference type="EMBL" id="CP044232">
    <property type="protein sequence ID" value="QEW01911.1"/>
    <property type="molecule type" value="Genomic_DNA"/>
</dbReference>
<dbReference type="InterPro" id="IPR023753">
    <property type="entry name" value="FAD/NAD-binding_dom"/>
</dbReference>
<dbReference type="InterPro" id="IPR001100">
    <property type="entry name" value="Pyr_nuc-diS_OxRdtase"/>
</dbReference>
<dbReference type="AlphaFoldDB" id="A0A5J6L0B6"/>
<dbReference type="GO" id="GO:0050660">
    <property type="term" value="F:flavin adenine dinucleotide binding"/>
    <property type="evidence" value="ECO:0007669"/>
    <property type="project" value="TreeGrafter"/>
</dbReference>
<feature type="disulfide bond" description="Redox-active" evidence="6">
    <location>
        <begin position="57"/>
        <end position="62"/>
    </location>
</feature>
<dbReference type="Pfam" id="PF07992">
    <property type="entry name" value="Pyr_redox_2"/>
    <property type="match status" value="1"/>
</dbReference>
<dbReference type="InterPro" id="IPR004099">
    <property type="entry name" value="Pyr_nucl-diS_OxRdtase_dimer"/>
</dbReference>
<dbReference type="SUPFAM" id="SSF51905">
    <property type="entry name" value="FAD/NAD(P)-binding domain"/>
    <property type="match status" value="1"/>
</dbReference>
<keyword evidence="10" id="KW-1185">Reference proteome</keyword>
<dbReference type="Gene3D" id="3.50.50.60">
    <property type="entry name" value="FAD/NAD(P)-binding domain"/>
    <property type="match status" value="2"/>
</dbReference>